<name>A0A7W8TRT6_9MICC</name>
<keyword evidence="1" id="KW-0812">Transmembrane</keyword>
<dbReference type="Proteomes" id="UP000580797">
    <property type="component" value="Unassembled WGS sequence"/>
</dbReference>
<accession>A0A7W8TRT6</accession>
<keyword evidence="1" id="KW-0472">Membrane</keyword>
<dbReference type="AlphaFoldDB" id="A0A7W8TRT6"/>
<organism evidence="2 3">
    <name type="scientific">Neomicrococcus aestuarii</name>
    <dbReference type="NCBI Taxonomy" id="556325"/>
    <lineage>
        <taxon>Bacteria</taxon>
        <taxon>Bacillati</taxon>
        <taxon>Actinomycetota</taxon>
        <taxon>Actinomycetes</taxon>
        <taxon>Micrococcales</taxon>
        <taxon>Micrococcaceae</taxon>
        <taxon>Neomicrococcus</taxon>
    </lineage>
</organism>
<dbReference type="EMBL" id="JACHDR010000001">
    <property type="protein sequence ID" value="MBB5511583.1"/>
    <property type="molecule type" value="Genomic_DNA"/>
</dbReference>
<reference evidence="2 3" key="1">
    <citation type="submission" date="2020-08" db="EMBL/GenBank/DDBJ databases">
        <title>Sequencing the genomes of 1000 actinobacteria strains.</title>
        <authorList>
            <person name="Klenk H.-P."/>
        </authorList>
    </citation>
    <scope>NUCLEOTIDE SEQUENCE [LARGE SCALE GENOMIC DNA]</scope>
    <source>
        <strain evidence="2 3">DSM 105783</strain>
    </source>
</reference>
<evidence type="ECO:0000313" key="3">
    <source>
        <dbReference type="Proteomes" id="UP000580797"/>
    </source>
</evidence>
<dbReference type="RefSeq" id="WP_183663302.1">
    <property type="nucleotide sequence ID" value="NZ_BAAARH010000009.1"/>
</dbReference>
<feature type="transmembrane region" description="Helical" evidence="1">
    <location>
        <begin position="27"/>
        <end position="53"/>
    </location>
</feature>
<comment type="caution">
    <text evidence="2">The sequence shown here is derived from an EMBL/GenBank/DDBJ whole genome shotgun (WGS) entry which is preliminary data.</text>
</comment>
<feature type="transmembrane region" description="Helical" evidence="1">
    <location>
        <begin position="260"/>
        <end position="278"/>
    </location>
</feature>
<feature type="transmembrane region" description="Helical" evidence="1">
    <location>
        <begin position="299"/>
        <end position="325"/>
    </location>
</feature>
<gene>
    <name evidence="2" type="ORF">HD598_000270</name>
</gene>
<evidence type="ECO:0000256" key="1">
    <source>
        <dbReference type="SAM" id="Phobius"/>
    </source>
</evidence>
<feature type="transmembrane region" description="Helical" evidence="1">
    <location>
        <begin position="337"/>
        <end position="356"/>
    </location>
</feature>
<protein>
    <submittedName>
        <fullName evidence="2">Putative ABC transport system permease protein</fullName>
    </submittedName>
</protein>
<sequence length="374" mass="39231">MSEKSSSGHPQTSYFVRDALLRLRRPLVPTIVSIFIVFAATLAIFATTGLAMASQQRALDNINSPEGRLITITDSQGSAGISTESLRLISSLEDVEWVFGMGPATDVHNLNVSDGEIVQARRVFGDFPPVIDSPVAMNLKDGQAVAPVEVLRKLGMADDVGTVSSRTLTGDIAGQFHAESPLTTLNKNVLVVSDGKSSGSNIMTLWVSVKDVRSLEMTSKAVMETLVSTQPEKLRVTMTSELARLSQDVQNEMASTARQTVTGLLLASALLLSAVQFGRVSGLAKDIGRTRALGGSRSAVVAQILINAGLSGVLGAFLGIVAGSILTLTLAGGIPSFGFSVGVGILMVLAAIFGSIPPAVRAAYMDPVKILRVP</sequence>
<proteinExistence type="predicted"/>
<evidence type="ECO:0000313" key="2">
    <source>
        <dbReference type="EMBL" id="MBB5511583.1"/>
    </source>
</evidence>
<keyword evidence="1" id="KW-1133">Transmembrane helix</keyword>